<protein>
    <submittedName>
        <fullName evidence="5">SAM-dependent chlorinase/fluorinase</fullName>
    </submittedName>
</protein>
<evidence type="ECO:0000259" key="4">
    <source>
        <dbReference type="Pfam" id="PF20257"/>
    </source>
</evidence>
<reference evidence="6" key="1">
    <citation type="journal article" date="2024" name="Algal Res.">
        <title>Biochemical, toxicological and genomic investigation of a high-biomass producing Limnothrix strain isolated from Italian shallow drinking water reservoir.</title>
        <authorList>
            <person name="Simonazzi M."/>
            <person name="Shishido T.K."/>
            <person name="Delbaje E."/>
            <person name="Wahlsten M."/>
            <person name="Fewer D.P."/>
            <person name="Sivonen K."/>
            <person name="Pezzolesi L."/>
            <person name="Pistocchi R."/>
        </authorList>
    </citation>
    <scope>NUCLEOTIDE SEQUENCE [LARGE SCALE GENOMIC DNA]</scope>
    <source>
        <strain evidence="6">LRLZ20PSL1</strain>
    </source>
</reference>
<dbReference type="InterPro" id="IPR023228">
    <property type="entry name" value="SAM_OH_AdoTrfase_N_sf"/>
</dbReference>
<evidence type="ECO:0000313" key="6">
    <source>
        <dbReference type="Proteomes" id="UP001604335"/>
    </source>
</evidence>
<dbReference type="Gene3D" id="3.40.50.10790">
    <property type="entry name" value="S-adenosyl-l-methionine hydroxide adenosyltransferase, N-terminal"/>
    <property type="match status" value="1"/>
</dbReference>
<evidence type="ECO:0000256" key="1">
    <source>
        <dbReference type="ARBA" id="ARBA00022691"/>
    </source>
</evidence>
<dbReference type="InterPro" id="IPR002747">
    <property type="entry name" value="SAM_OH_AdoTrfase"/>
</dbReference>
<dbReference type="PIRSF" id="PIRSF006779">
    <property type="entry name" value="UCP006779"/>
    <property type="match status" value="1"/>
</dbReference>
<evidence type="ECO:0000259" key="3">
    <source>
        <dbReference type="Pfam" id="PF01887"/>
    </source>
</evidence>
<dbReference type="EMBL" id="JAZAQF010000075">
    <property type="protein sequence ID" value="MFG3818461.1"/>
    <property type="molecule type" value="Genomic_DNA"/>
</dbReference>
<comment type="caution">
    <text evidence="5">The sequence shown here is derived from an EMBL/GenBank/DDBJ whole genome shotgun (WGS) entry which is preliminary data.</text>
</comment>
<evidence type="ECO:0000313" key="5">
    <source>
        <dbReference type="EMBL" id="MFG3818461.1"/>
    </source>
</evidence>
<comment type="similarity">
    <text evidence="2">Belongs to the SAM hydrolase / SAM-dependent halogenase family.</text>
</comment>
<gene>
    <name evidence="5" type="ORF">VPK24_12490</name>
</gene>
<keyword evidence="6" id="KW-1185">Reference proteome</keyword>
<dbReference type="InterPro" id="IPR046469">
    <property type="entry name" value="SAM_HAT_N"/>
</dbReference>
<dbReference type="Pfam" id="PF20257">
    <property type="entry name" value="SAM_HAT_C"/>
    <property type="match status" value="1"/>
</dbReference>
<dbReference type="RefSeq" id="WP_393013839.1">
    <property type="nucleotide sequence ID" value="NZ_JAZAQF010000075.1"/>
</dbReference>
<dbReference type="InterPro" id="IPR046470">
    <property type="entry name" value="SAM_HAT_C"/>
</dbReference>
<evidence type="ECO:0000256" key="2">
    <source>
        <dbReference type="ARBA" id="ARBA00024035"/>
    </source>
</evidence>
<dbReference type="PANTHER" id="PTHR35092:SF1">
    <property type="entry name" value="CHLORINASE MJ1651"/>
    <property type="match status" value="1"/>
</dbReference>
<dbReference type="Gene3D" id="2.40.30.90">
    <property type="entry name" value="Bacterial fluorinating enzyme like"/>
    <property type="match status" value="1"/>
</dbReference>
<dbReference type="PANTHER" id="PTHR35092">
    <property type="entry name" value="CHLORINASE MJ1651"/>
    <property type="match status" value="1"/>
</dbReference>
<sequence length="281" mass="29909">MDFSSTAPLTAWLAPPRPIALLTDFGTADGYAGVLKGVIAQVNPAIPTIDLTHQIPPQDLWAARFVLANSAAAFPLGTVFLAVVDPGVGGERRPIAIAFDRGWLVGPDNGLWSGLLAQFPAESVVVLTQRNFWRLPNPSHTFHGRDIFAAVAAHLANGVPLADLGNPIDPASLVNLPLPGLVSHPAAGANPASLEGVVQHVDHFGNLISTIPAQRVSDRPWRVRIGEQLIPSQLTYSSRSLHDFVALVGSHDWVEVACAGGNAAQRLNLNRGDRILVEFLN</sequence>
<accession>A0ABW7CF31</accession>
<dbReference type="SUPFAM" id="SSF101852">
    <property type="entry name" value="Bacterial fluorinating enzyme, C-terminal domain"/>
    <property type="match status" value="1"/>
</dbReference>
<organism evidence="5 6">
    <name type="scientific">Limnothrix redekei LRLZ20PSL1</name>
    <dbReference type="NCBI Taxonomy" id="3112953"/>
    <lineage>
        <taxon>Bacteria</taxon>
        <taxon>Bacillati</taxon>
        <taxon>Cyanobacteriota</taxon>
        <taxon>Cyanophyceae</taxon>
        <taxon>Pseudanabaenales</taxon>
        <taxon>Pseudanabaenaceae</taxon>
        <taxon>Limnothrix</taxon>
    </lineage>
</organism>
<feature type="domain" description="S-adenosyl-l-methionine hydroxide adenosyltransferase N-terminal" evidence="3">
    <location>
        <begin position="19"/>
        <end position="165"/>
    </location>
</feature>
<dbReference type="SUPFAM" id="SSF102522">
    <property type="entry name" value="Bacterial fluorinating enzyme, N-terminal domain"/>
    <property type="match status" value="1"/>
</dbReference>
<dbReference type="Pfam" id="PF01887">
    <property type="entry name" value="SAM_HAT_N"/>
    <property type="match status" value="1"/>
</dbReference>
<feature type="domain" description="S-adenosyl-l-methionine hydroxide adenosyltransferase C-terminal" evidence="4">
    <location>
        <begin position="196"/>
        <end position="275"/>
    </location>
</feature>
<keyword evidence="1" id="KW-0949">S-adenosyl-L-methionine</keyword>
<dbReference type="InterPro" id="IPR023227">
    <property type="entry name" value="SAM_OH_AdoTrfase_C_sf"/>
</dbReference>
<proteinExistence type="inferred from homology"/>
<dbReference type="Proteomes" id="UP001604335">
    <property type="component" value="Unassembled WGS sequence"/>
</dbReference>
<name>A0ABW7CF31_9CYAN</name>